<sequence length="59" mass="7312">MNNREYIKKEYSVLKRILRKENNYFLRYNPYYNEENISSYSIKKLIFRLIKGNKTADLD</sequence>
<evidence type="ECO:0000313" key="1">
    <source>
        <dbReference type="EMBL" id="ORY33165.1"/>
    </source>
</evidence>
<organism evidence="1 2">
    <name type="scientific">Neocallimastix californiae</name>
    <dbReference type="NCBI Taxonomy" id="1754190"/>
    <lineage>
        <taxon>Eukaryota</taxon>
        <taxon>Fungi</taxon>
        <taxon>Fungi incertae sedis</taxon>
        <taxon>Chytridiomycota</taxon>
        <taxon>Chytridiomycota incertae sedis</taxon>
        <taxon>Neocallimastigomycetes</taxon>
        <taxon>Neocallimastigales</taxon>
        <taxon>Neocallimastigaceae</taxon>
        <taxon>Neocallimastix</taxon>
    </lineage>
</organism>
<reference evidence="1 2" key="1">
    <citation type="submission" date="2016-08" db="EMBL/GenBank/DDBJ databases">
        <title>A Parts List for Fungal Cellulosomes Revealed by Comparative Genomics.</title>
        <authorList>
            <consortium name="DOE Joint Genome Institute"/>
            <person name="Haitjema C.H."/>
            <person name="Gilmore S.P."/>
            <person name="Henske J.K."/>
            <person name="Solomon K.V."/>
            <person name="De Groot R."/>
            <person name="Kuo A."/>
            <person name="Mondo S.J."/>
            <person name="Salamov A.A."/>
            <person name="Labutti K."/>
            <person name="Zhao Z."/>
            <person name="Chiniquy J."/>
            <person name="Barry K."/>
            <person name="Brewer H.M."/>
            <person name="Purvine S.O."/>
            <person name="Wright A.T."/>
            <person name="Boxma B."/>
            <person name="Van Alen T."/>
            <person name="Hackstein J.H."/>
            <person name="Baker S.E."/>
            <person name="Grigoriev I.V."/>
            <person name="O'Malley M.A."/>
        </authorList>
    </citation>
    <scope>NUCLEOTIDE SEQUENCE [LARGE SCALE GENOMIC DNA]</scope>
    <source>
        <strain evidence="1 2">G1</strain>
    </source>
</reference>
<proteinExistence type="predicted"/>
<evidence type="ECO:0000313" key="2">
    <source>
        <dbReference type="Proteomes" id="UP000193920"/>
    </source>
</evidence>
<dbReference type="AlphaFoldDB" id="A0A1Y2BGF7"/>
<comment type="caution">
    <text evidence="1">The sequence shown here is derived from an EMBL/GenBank/DDBJ whole genome shotgun (WGS) entry which is preliminary data.</text>
</comment>
<name>A0A1Y2BGF7_9FUNG</name>
<gene>
    <name evidence="1" type="ORF">LY90DRAFT_72487</name>
</gene>
<dbReference type="EMBL" id="MCOG01000161">
    <property type="protein sequence ID" value="ORY33165.1"/>
    <property type="molecule type" value="Genomic_DNA"/>
</dbReference>
<protein>
    <submittedName>
        <fullName evidence="1">Uncharacterized protein</fullName>
    </submittedName>
</protein>
<dbReference type="Proteomes" id="UP000193920">
    <property type="component" value="Unassembled WGS sequence"/>
</dbReference>
<accession>A0A1Y2BGF7</accession>
<keyword evidence="2" id="KW-1185">Reference proteome</keyword>